<feature type="chain" id="PRO_5021922109" evidence="1">
    <location>
        <begin position="25"/>
        <end position="93"/>
    </location>
</feature>
<protein>
    <submittedName>
        <fullName evidence="3">YHS domain-containing protein</fullName>
    </submittedName>
</protein>
<evidence type="ECO:0000256" key="1">
    <source>
        <dbReference type="SAM" id="SignalP"/>
    </source>
</evidence>
<evidence type="ECO:0000259" key="2">
    <source>
        <dbReference type="Pfam" id="PF04945"/>
    </source>
</evidence>
<dbReference type="InterPro" id="IPR012348">
    <property type="entry name" value="RNR-like"/>
</dbReference>
<dbReference type="AlphaFoldDB" id="A0A562TCA0"/>
<keyword evidence="1" id="KW-0732">Signal</keyword>
<dbReference type="InterPro" id="IPR009078">
    <property type="entry name" value="Ferritin-like_SF"/>
</dbReference>
<feature type="signal peptide" evidence="1">
    <location>
        <begin position="1"/>
        <end position="24"/>
    </location>
</feature>
<evidence type="ECO:0000313" key="4">
    <source>
        <dbReference type="Proteomes" id="UP000316778"/>
    </source>
</evidence>
<dbReference type="PROSITE" id="PS51257">
    <property type="entry name" value="PROKAR_LIPOPROTEIN"/>
    <property type="match status" value="1"/>
</dbReference>
<organism evidence="3 4">
    <name type="scientific">Chitinophaga japonensis</name>
    <name type="common">Flexibacter japonensis</name>
    <dbReference type="NCBI Taxonomy" id="104662"/>
    <lineage>
        <taxon>Bacteria</taxon>
        <taxon>Pseudomonadati</taxon>
        <taxon>Bacteroidota</taxon>
        <taxon>Chitinophagia</taxon>
        <taxon>Chitinophagales</taxon>
        <taxon>Chitinophagaceae</taxon>
        <taxon>Chitinophaga</taxon>
    </lineage>
</organism>
<feature type="domain" description="YHS" evidence="2">
    <location>
        <begin position="45"/>
        <end position="86"/>
    </location>
</feature>
<dbReference type="GO" id="GO:0016491">
    <property type="term" value="F:oxidoreductase activity"/>
    <property type="evidence" value="ECO:0007669"/>
    <property type="project" value="InterPro"/>
</dbReference>
<dbReference type="InterPro" id="IPR007029">
    <property type="entry name" value="YHS_dom"/>
</dbReference>
<comment type="caution">
    <text evidence="3">The sequence shown here is derived from an EMBL/GenBank/DDBJ whole genome shotgun (WGS) entry which is preliminary data.</text>
</comment>
<proteinExistence type="predicted"/>
<dbReference type="SUPFAM" id="SSF47240">
    <property type="entry name" value="Ferritin-like"/>
    <property type="match status" value="1"/>
</dbReference>
<evidence type="ECO:0000313" key="3">
    <source>
        <dbReference type="EMBL" id="TWI91181.1"/>
    </source>
</evidence>
<dbReference type="Gene3D" id="1.10.620.20">
    <property type="entry name" value="Ribonucleotide Reductase, subunit A"/>
    <property type="match status" value="1"/>
</dbReference>
<sequence length="93" mass="10086">MQRLCYSILLAGILAACGTSTTQQQETTTAEQGAITAIASSLPGDPVCEMPYDTSYQEWSVYKGDTVYFCSPTCKGVFDKNPEKYAANLKQGE</sequence>
<accession>A0A562TCA0</accession>
<dbReference type="RefSeq" id="WP_211365965.1">
    <property type="nucleotide sequence ID" value="NZ_BAAAFY010000001.1"/>
</dbReference>
<dbReference type="EMBL" id="VLLG01000002">
    <property type="protein sequence ID" value="TWI91181.1"/>
    <property type="molecule type" value="Genomic_DNA"/>
</dbReference>
<keyword evidence="4" id="KW-1185">Reference proteome</keyword>
<name>A0A562TCA0_CHIJA</name>
<reference evidence="3 4" key="1">
    <citation type="journal article" date="2013" name="Stand. Genomic Sci.">
        <title>Genomic Encyclopedia of Type Strains, Phase I: The one thousand microbial genomes (KMG-I) project.</title>
        <authorList>
            <person name="Kyrpides N.C."/>
            <person name="Woyke T."/>
            <person name="Eisen J.A."/>
            <person name="Garrity G."/>
            <person name="Lilburn T.G."/>
            <person name="Beck B.J."/>
            <person name="Whitman W.B."/>
            <person name="Hugenholtz P."/>
            <person name="Klenk H.P."/>
        </authorList>
    </citation>
    <scope>NUCLEOTIDE SEQUENCE [LARGE SCALE GENOMIC DNA]</scope>
    <source>
        <strain evidence="3 4">DSM 13484</strain>
    </source>
</reference>
<dbReference type="Pfam" id="PF04945">
    <property type="entry name" value="YHS"/>
    <property type="match status" value="1"/>
</dbReference>
<gene>
    <name evidence="3" type="ORF">LX66_0546</name>
</gene>
<dbReference type="Proteomes" id="UP000316778">
    <property type="component" value="Unassembled WGS sequence"/>
</dbReference>